<organism evidence="7 8">
    <name type="scientific">Salvator merianae</name>
    <name type="common">Argentine black and white tegu</name>
    <name type="synonym">Tupinambis merianae</name>
    <dbReference type="NCBI Taxonomy" id="96440"/>
    <lineage>
        <taxon>Eukaryota</taxon>
        <taxon>Metazoa</taxon>
        <taxon>Chordata</taxon>
        <taxon>Craniata</taxon>
        <taxon>Vertebrata</taxon>
        <taxon>Euteleostomi</taxon>
        <taxon>Lepidosauria</taxon>
        <taxon>Squamata</taxon>
        <taxon>Bifurcata</taxon>
        <taxon>Unidentata</taxon>
        <taxon>Episquamata</taxon>
        <taxon>Laterata</taxon>
        <taxon>Teiioidea</taxon>
        <taxon>Teiidae</taxon>
        <taxon>Salvator</taxon>
    </lineage>
</organism>
<dbReference type="PANTHER" id="PTHR24252:SF8">
    <property type="entry name" value="ACROSIN"/>
    <property type="match status" value="1"/>
</dbReference>
<name>A0A8D0E5X1_SALMN</name>
<evidence type="ECO:0000259" key="6">
    <source>
        <dbReference type="PROSITE" id="PS50240"/>
    </source>
</evidence>
<evidence type="ECO:0000256" key="1">
    <source>
        <dbReference type="ARBA" id="ARBA00009228"/>
    </source>
</evidence>
<dbReference type="Pfam" id="PF00089">
    <property type="entry name" value="Trypsin"/>
    <property type="match status" value="1"/>
</dbReference>
<keyword evidence="8" id="KW-1185">Reference proteome</keyword>
<accession>A0A8D0E5X1</accession>
<dbReference type="AlphaFoldDB" id="A0A8D0E5X1"/>
<comment type="similarity">
    <text evidence="1">Belongs to the peptidase S1 family. Snake venom subfamily.</text>
</comment>
<dbReference type="PROSITE" id="PS50240">
    <property type="entry name" value="TRYPSIN_DOM"/>
    <property type="match status" value="1"/>
</dbReference>
<feature type="domain" description="Peptidase S1" evidence="6">
    <location>
        <begin position="22"/>
        <end position="256"/>
    </location>
</feature>
<dbReference type="GO" id="GO:0005576">
    <property type="term" value="C:extracellular region"/>
    <property type="evidence" value="ECO:0007669"/>
    <property type="project" value="UniProtKB-ARBA"/>
</dbReference>
<evidence type="ECO:0000313" key="8">
    <source>
        <dbReference type="Proteomes" id="UP000694421"/>
    </source>
</evidence>
<keyword evidence="5" id="KW-1015">Disulfide bond</keyword>
<dbReference type="Proteomes" id="UP000694421">
    <property type="component" value="Unplaced"/>
</dbReference>
<dbReference type="GO" id="GO:0007340">
    <property type="term" value="P:acrosome reaction"/>
    <property type="evidence" value="ECO:0007669"/>
    <property type="project" value="TreeGrafter"/>
</dbReference>
<dbReference type="InterPro" id="IPR001254">
    <property type="entry name" value="Trypsin_dom"/>
</dbReference>
<dbReference type="Ensembl" id="ENSSMRT00000031074.1">
    <property type="protein sequence ID" value="ENSSMRP00000026590.1"/>
    <property type="gene ID" value="ENSSMRG00000020545.1"/>
</dbReference>
<evidence type="ECO:0000256" key="5">
    <source>
        <dbReference type="ARBA" id="ARBA00023157"/>
    </source>
</evidence>
<reference evidence="7" key="1">
    <citation type="submission" date="2025-08" db="UniProtKB">
        <authorList>
            <consortium name="Ensembl"/>
        </authorList>
    </citation>
    <scope>IDENTIFICATION</scope>
</reference>
<dbReference type="InterPro" id="IPR043504">
    <property type="entry name" value="Peptidase_S1_PA_chymotrypsin"/>
</dbReference>
<keyword evidence="3" id="KW-0378">Hydrolase</keyword>
<dbReference type="Gene3D" id="2.40.10.10">
    <property type="entry name" value="Trypsin-like serine proteases"/>
    <property type="match status" value="2"/>
</dbReference>
<dbReference type="OMA" id="REENICA"/>
<dbReference type="GO" id="GO:0004252">
    <property type="term" value="F:serine-type endopeptidase activity"/>
    <property type="evidence" value="ECO:0007669"/>
    <property type="project" value="InterPro"/>
</dbReference>
<dbReference type="SUPFAM" id="SSF50494">
    <property type="entry name" value="Trypsin-like serine proteases"/>
    <property type="match status" value="1"/>
</dbReference>
<dbReference type="FunFam" id="2.40.10.10:FF:000003">
    <property type="entry name" value="Transmembrane serine protease 3"/>
    <property type="match status" value="1"/>
</dbReference>
<evidence type="ECO:0000313" key="7">
    <source>
        <dbReference type="Ensembl" id="ENSSMRP00000026590.1"/>
    </source>
</evidence>
<dbReference type="InterPro" id="IPR009003">
    <property type="entry name" value="Peptidase_S1_PA"/>
</dbReference>
<dbReference type="SMART" id="SM00020">
    <property type="entry name" value="Tryp_SPc"/>
    <property type="match status" value="1"/>
</dbReference>
<evidence type="ECO:0000256" key="3">
    <source>
        <dbReference type="ARBA" id="ARBA00022801"/>
    </source>
</evidence>
<evidence type="ECO:0000256" key="4">
    <source>
        <dbReference type="ARBA" id="ARBA00022825"/>
    </source>
</evidence>
<dbReference type="PRINTS" id="PR00722">
    <property type="entry name" value="CHYMOTRYPSIN"/>
</dbReference>
<dbReference type="GO" id="GO:0006508">
    <property type="term" value="P:proteolysis"/>
    <property type="evidence" value="ECO:0007669"/>
    <property type="project" value="UniProtKB-KW"/>
</dbReference>
<dbReference type="PANTHER" id="PTHR24252">
    <property type="entry name" value="ACROSIN-RELATED"/>
    <property type="match status" value="1"/>
</dbReference>
<dbReference type="GeneTree" id="ENSGT00940000162430"/>
<dbReference type="InterPro" id="IPR001314">
    <property type="entry name" value="Peptidase_S1A"/>
</dbReference>
<keyword evidence="2" id="KW-0645">Protease</keyword>
<reference evidence="7" key="2">
    <citation type="submission" date="2025-09" db="UniProtKB">
        <authorList>
            <consortium name="Ensembl"/>
        </authorList>
    </citation>
    <scope>IDENTIFICATION</scope>
</reference>
<keyword evidence="4" id="KW-0720">Serine protease</keyword>
<protein>
    <recommendedName>
        <fullName evidence="6">Peptidase S1 domain-containing protein</fullName>
    </recommendedName>
</protein>
<sequence length="310" mass="35015">MNCDVVCGSRPLAMSHGNLLRIVGGSSVLPGTWPWVVSFQFPTREGYKHFCAGSLINSRWVITTAHFDYLRVQIGTTQRSKPGHDSQTRAIKRLVDHEHFKHEEYHNDISLIELDRPVECNDYIQPACLPEEDLEVETLNHCYACGWGITEMKWRAEYADILQEAKVNLISNKICNRSDWYFMKVREENICAVSEEARIDRCKGDGGSPLMCRLPKSERFWVVGLNSWGIGCRAGKVPGVFTATQPFLKWIQGILKDPPDQAQVRALYSTHPAKRNNFSAATASSSHHPAGLFWAANGLANLGWVRDELK</sequence>
<dbReference type="CDD" id="cd00190">
    <property type="entry name" value="Tryp_SPc"/>
    <property type="match status" value="1"/>
</dbReference>
<evidence type="ECO:0000256" key="2">
    <source>
        <dbReference type="ARBA" id="ARBA00022670"/>
    </source>
</evidence>
<proteinExistence type="inferred from homology"/>